<dbReference type="PANTHER" id="PTHR48100">
    <property type="entry name" value="BROAD-SPECIFICITY PHOSPHATASE YOR283W-RELATED"/>
    <property type="match status" value="1"/>
</dbReference>
<dbReference type="EC" id="5.4.2.11" evidence="1"/>
<dbReference type="InterPro" id="IPR029033">
    <property type="entry name" value="His_PPase_superfam"/>
</dbReference>
<organism evidence="1 2">
    <name type="scientific">Blautia producta</name>
    <dbReference type="NCBI Taxonomy" id="33035"/>
    <lineage>
        <taxon>Bacteria</taxon>
        <taxon>Bacillati</taxon>
        <taxon>Bacillota</taxon>
        <taxon>Clostridia</taxon>
        <taxon>Lachnospirales</taxon>
        <taxon>Lachnospiraceae</taxon>
        <taxon>Blautia</taxon>
    </lineage>
</organism>
<dbReference type="InterPro" id="IPR050275">
    <property type="entry name" value="PGM_Phosphatase"/>
</dbReference>
<dbReference type="GO" id="GO:0005737">
    <property type="term" value="C:cytoplasm"/>
    <property type="evidence" value="ECO:0007669"/>
    <property type="project" value="TreeGrafter"/>
</dbReference>
<dbReference type="Pfam" id="PF00300">
    <property type="entry name" value="His_Phos_1"/>
    <property type="match status" value="1"/>
</dbReference>
<dbReference type="Gene3D" id="3.40.50.1240">
    <property type="entry name" value="Phosphoglycerate mutase-like"/>
    <property type="match status" value="1"/>
</dbReference>
<evidence type="ECO:0000313" key="2">
    <source>
        <dbReference type="Proteomes" id="UP000289794"/>
    </source>
</evidence>
<dbReference type="PANTHER" id="PTHR48100:SF1">
    <property type="entry name" value="HISTIDINE PHOSPHATASE FAMILY PROTEIN-RELATED"/>
    <property type="match status" value="1"/>
</dbReference>
<dbReference type="Proteomes" id="UP000289794">
    <property type="component" value="Chromosome"/>
</dbReference>
<sequence>MNLIFMRHGMPDIEPDSRRCIGQTDYPLSPYGRKQIEESAVRLKNICTPNIIYCSPLLRCIQSVCILSQFFCCGIYFAEGLAEIHMGEWENLTFSAIKERYPLHYEERGRAMADHPAPRGETFREVQTRANAVVCRATADADANDTILFVTHIGVIRSLLCLYENRPLDQLFDYSLGYGDYLELN</sequence>
<dbReference type="AlphaFoldDB" id="A0A4P6LUL0"/>
<reference evidence="1 2" key="1">
    <citation type="submission" date="2019-01" db="EMBL/GenBank/DDBJ databases">
        <title>PMF-metabolizing Aryl O-demethylase.</title>
        <authorList>
            <person name="Kim M."/>
        </authorList>
    </citation>
    <scope>NUCLEOTIDE SEQUENCE [LARGE SCALE GENOMIC DNA]</scope>
    <source>
        <strain evidence="1 2">PMF1</strain>
    </source>
</reference>
<evidence type="ECO:0000313" key="1">
    <source>
        <dbReference type="EMBL" id="QBE95542.1"/>
    </source>
</evidence>
<accession>A0A4P6LUL0</accession>
<dbReference type="KEGG" id="bpro:PMF13cell1_01065"/>
<dbReference type="RefSeq" id="WP_130180056.1">
    <property type="nucleotide sequence ID" value="NZ_CP035945.1"/>
</dbReference>
<dbReference type="SUPFAM" id="SSF53254">
    <property type="entry name" value="Phosphoglycerate mutase-like"/>
    <property type="match status" value="1"/>
</dbReference>
<gene>
    <name evidence="1" type="primary">gpmA</name>
    <name evidence="1" type="ORF">PMF13cell1_01065</name>
</gene>
<protein>
    <submittedName>
        <fullName evidence="1">2,3-bisphosphoglycerate-dependent phosphoglycerate mutase</fullName>
        <ecNumber evidence="1">5.4.2.11</ecNumber>
    </submittedName>
</protein>
<dbReference type="GO" id="GO:0016791">
    <property type="term" value="F:phosphatase activity"/>
    <property type="evidence" value="ECO:0007669"/>
    <property type="project" value="TreeGrafter"/>
</dbReference>
<keyword evidence="1" id="KW-0413">Isomerase</keyword>
<name>A0A4P6LUL0_9FIRM</name>
<dbReference type="EMBL" id="CP035945">
    <property type="protein sequence ID" value="QBE95542.1"/>
    <property type="molecule type" value="Genomic_DNA"/>
</dbReference>
<dbReference type="SMART" id="SM00855">
    <property type="entry name" value="PGAM"/>
    <property type="match status" value="1"/>
</dbReference>
<proteinExistence type="predicted"/>
<dbReference type="InterPro" id="IPR013078">
    <property type="entry name" value="His_Pase_superF_clade-1"/>
</dbReference>
<dbReference type="GO" id="GO:0004619">
    <property type="term" value="F:phosphoglycerate mutase activity"/>
    <property type="evidence" value="ECO:0007669"/>
    <property type="project" value="UniProtKB-EC"/>
</dbReference>
<dbReference type="CDD" id="cd07067">
    <property type="entry name" value="HP_PGM_like"/>
    <property type="match status" value="1"/>
</dbReference>